<comment type="catalytic activity">
    <reaction evidence="4">
        <text>L-proline + NAD(+) = (S)-1-pyrroline-5-carboxylate + NADH + 2 H(+)</text>
        <dbReference type="Rhea" id="RHEA:14105"/>
        <dbReference type="ChEBI" id="CHEBI:15378"/>
        <dbReference type="ChEBI" id="CHEBI:17388"/>
        <dbReference type="ChEBI" id="CHEBI:57540"/>
        <dbReference type="ChEBI" id="CHEBI:57945"/>
        <dbReference type="ChEBI" id="CHEBI:60039"/>
        <dbReference type="EC" id="1.5.1.2"/>
    </reaction>
</comment>
<feature type="binding site" evidence="6">
    <location>
        <begin position="6"/>
        <end position="11"/>
    </location>
    <ligand>
        <name>NADP(+)</name>
        <dbReference type="ChEBI" id="CHEBI:58349"/>
    </ligand>
</feature>
<dbReference type="SUPFAM" id="SSF51735">
    <property type="entry name" value="NAD(P)-binding Rossmann-fold domains"/>
    <property type="match status" value="1"/>
</dbReference>
<evidence type="ECO:0000256" key="3">
    <source>
        <dbReference type="ARBA" id="ARBA00023002"/>
    </source>
</evidence>
<dbReference type="Gene3D" id="1.10.3730.10">
    <property type="entry name" value="ProC C-terminal domain-like"/>
    <property type="match status" value="1"/>
</dbReference>
<reference evidence="9" key="1">
    <citation type="submission" date="2017-02" db="EMBL/GenBank/DDBJ databases">
        <title>Delving into the versatile metabolic prowess of the omnipresent phylum Bacteroidetes.</title>
        <authorList>
            <person name="Nobu M.K."/>
            <person name="Mei R."/>
            <person name="Narihiro T."/>
            <person name="Kuroda K."/>
            <person name="Liu W.-T."/>
        </authorList>
    </citation>
    <scope>NUCLEOTIDE SEQUENCE</scope>
    <source>
        <strain evidence="9">ADurb.Bin417</strain>
    </source>
</reference>
<evidence type="ECO:0000313" key="9">
    <source>
        <dbReference type="EMBL" id="OPZ91945.1"/>
    </source>
</evidence>
<dbReference type="InterPro" id="IPR028939">
    <property type="entry name" value="P5C_Rdtase_cat_N"/>
</dbReference>
<dbReference type="PANTHER" id="PTHR11645:SF0">
    <property type="entry name" value="PYRROLINE-5-CARBOXYLATE REDUCTASE 3"/>
    <property type="match status" value="1"/>
</dbReference>
<evidence type="ECO:0000259" key="7">
    <source>
        <dbReference type="Pfam" id="PF03807"/>
    </source>
</evidence>
<dbReference type="Gene3D" id="3.40.50.720">
    <property type="entry name" value="NAD(P)-binding Rossmann-like Domain"/>
    <property type="match status" value="1"/>
</dbReference>
<evidence type="ECO:0000256" key="2">
    <source>
        <dbReference type="ARBA" id="ARBA00022857"/>
    </source>
</evidence>
<sequence length="264" mass="27194">MELGIIGVGRMGSAIAAGLIERRIFSPGELLVFDLDRERARAFSAAYGPAAAASAADLVRGCRSVLLAVKPQDRSAALEPIGAIGIEGPLISILAGVPTSALESIRPGLRVIRVMPNLGVRVGAGLSFYCAGRNGRESDRVLAARIFGGLGEAFEIDESLMNAVTALSGSGPAYFFRLMEIMAGFGRAAGLAPEVAAKLASRTALAAALLARDGDPAALRGEVTSRGGTTEAAFRVLEEGNLSGLFESALAAAVKRGRELAEGR</sequence>
<accession>A0A1V5MFN7</accession>
<dbReference type="EC" id="1.5.1.2" evidence="4 5"/>
<dbReference type="NCBIfam" id="TIGR00112">
    <property type="entry name" value="proC"/>
    <property type="match status" value="1"/>
</dbReference>
<comment type="similarity">
    <text evidence="1 4">Belongs to the pyrroline-5-carboxylate reductase family.</text>
</comment>
<name>A0A1V5MFN7_UNCT6</name>
<keyword evidence="2 4" id="KW-0521">NADP</keyword>
<evidence type="ECO:0000256" key="6">
    <source>
        <dbReference type="PIRSR" id="PIRSR000193-1"/>
    </source>
</evidence>
<organism evidence="9">
    <name type="scientific">candidate division TA06 bacterium ADurb.Bin417</name>
    <dbReference type="NCBI Taxonomy" id="1852828"/>
    <lineage>
        <taxon>Bacteria</taxon>
        <taxon>Bacteria division TA06</taxon>
    </lineage>
</organism>
<dbReference type="GO" id="GO:0005737">
    <property type="term" value="C:cytoplasm"/>
    <property type="evidence" value="ECO:0007669"/>
    <property type="project" value="UniProtKB-SubCell"/>
</dbReference>
<evidence type="ECO:0000256" key="4">
    <source>
        <dbReference type="HAMAP-Rule" id="MF_01925"/>
    </source>
</evidence>
<dbReference type="Proteomes" id="UP000485484">
    <property type="component" value="Unassembled WGS sequence"/>
</dbReference>
<dbReference type="UniPathway" id="UPA00098">
    <property type="reaction ID" value="UER00361"/>
</dbReference>
<evidence type="ECO:0000256" key="5">
    <source>
        <dbReference type="NCBIfam" id="TIGR00112"/>
    </source>
</evidence>
<comment type="subcellular location">
    <subcellularLocation>
        <location evidence="4">Cytoplasm</location>
    </subcellularLocation>
</comment>
<evidence type="ECO:0000259" key="8">
    <source>
        <dbReference type="Pfam" id="PF14748"/>
    </source>
</evidence>
<dbReference type="AlphaFoldDB" id="A0A1V5MFN7"/>
<dbReference type="PANTHER" id="PTHR11645">
    <property type="entry name" value="PYRROLINE-5-CARBOXYLATE REDUCTASE"/>
    <property type="match status" value="1"/>
</dbReference>
<dbReference type="Pfam" id="PF03807">
    <property type="entry name" value="F420_oxidored"/>
    <property type="match status" value="1"/>
</dbReference>
<dbReference type="GO" id="GO:0004735">
    <property type="term" value="F:pyrroline-5-carboxylate reductase activity"/>
    <property type="evidence" value="ECO:0007669"/>
    <property type="project" value="UniProtKB-UniRule"/>
</dbReference>
<dbReference type="InterPro" id="IPR029036">
    <property type="entry name" value="P5CR_dimer"/>
</dbReference>
<gene>
    <name evidence="4 9" type="primary">proC</name>
    <name evidence="9" type="ORF">BWY73_00972</name>
</gene>
<comment type="catalytic activity">
    <reaction evidence="4">
        <text>L-proline + NADP(+) = (S)-1-pyrroline-5-carboxylate + NADPH + 2 H(+)</text>
        <dbReference type="Rhea" id="RHEA:14109"/>
        <dbReference type="ChEBI" id="CHEBI:15378"/>
        <dbReference type="ChEBI" id="CHEBI:17388"/>
        <dbReference type="ChEBI" id="CHEBI:57783"/>
        <dbReference type="ChEBI" id="CHEBI:58349"/>
        <dbReference type="ChEBI" id="CHEBI:60039"/>
        <dbReference type="EC" id="1.5.1.2"/>
    </reaction>
</comment>
<proteinExistence type="inferred from homology"/>
<keyword evidence="4" id="KW-0963">Cytoplasm</keyword>
<comment type="pathway">
    <text evidence="4">Amino-acid biosynthesis; L-proline biosynthesis; L-proline from L-glutamate 5-semialdehyde: step 1/1.</text>
</comment>
<dbReference type="EMBL" id="MWAK01000142">
    <property type="protein sequence ID" value="OPZ91945.1"/>
    <property type="molecule type" value="Genomic_DNA"/>
</dbReference>
<feature type="binding site" evidence="6">
    <location>
        <begin position="68"/>
        <end position="71"/>
    </location>
    <ligand>
        <name>NADP(+)</name>
        <dbReference type="ChEBI" id="CHEBI:58349"/>
    </ligand>
</feature>
<dbReference type="SUPFAM" id="SSF48179">
    <property type="entry name" value="6-phosphogluconate dehydrogenase C-terminal domain-like"/>
    <property type="match status" value="1"/>
</dbReference>
<feature type="domain" description="Pyrroline-5-carboxylate reductase catalytic N-terminal" evidence="7">
    <location>
        <begin position="3"/>
        <end position="96"/>
    </location>
</feature>
<dbReference type="InterPro" id="IPR000304">
    <property type="entry name" value="Pyrroline-COOH_reductase"/>
</dbReference>
<keyword evidence="4" id="KW-0028">Amino-acid biosynthesis</keyword>
<evidence type="ECO:0000256" key="1">
    <source>
        <dbReference type="ARBA" id="ARBA00005525"/>
    </source>
</evidence>
<dbReference type="FunFam" id="1.10.3730.10:FF:000001">
    <property type="entry name" value="Pyrroline-5-carboxylate reductase"/>
    <property type="match status" value="1"/>
</dbReference>
<comment type="caution">
    <text evidence="9">The sequence shown here is derived from an EMBL/GenBank/DDBJ whole genome shotgun (WGS) entry which is preliminary data.</text>
</comment>
<dbReference type="Pfam" id="PF14748">
    <property type="entry name" value="P5CR_dimer"/>
    <property type="match status" value="1"/>
</dbReference>
<keyword evidence="4" id="KW-0641">Proline biosynthesis</keyword>
<protein>
    <recommendedName>
        <fullName evidence="4 5">Pyrroline-5-carboxylate reductase</fullName>
        <shortName evidence="4">P5C reductase</shortName>
        <shortName evidence="4">P5CR</shortName>
        <ecNumber evidence="4 5">1.5.1.2</ecNumber>
    </recommendedName>
    <alternativeName>
        <fullName evidence="4">PCA reductase</fullName>
    </alternativeName>
</protein>
<dbReference type="PIRSF" id="PIRSF000193">
    <property type="entry name" value="Pyrrol-5-carb_rd"/>
    <property type="match status" value="1"/>
</dbReference>
<keyword evidence="3 4" id="KW-0560">Oxidoreductase</keyword>
<dbReference type="HAMAP" id="MF_01925">
    <property type="entry name" value="P5C_reductase"/>
    <property type="match status" value="1"/>
</dbReference>
<comment type="function">
    <text evidence="4">Catalyzes the reduction of 1-pyrroline-5-carboxylate (PCA) to L-proline.</text>
</comment>
<dbReference type="GO" id="GO:0055129">
    <property type="term" value="P:L-proline biosynthetic process"/>
    <property type="evidence" value="ECO:0007669"/>
    <property type="project" value="UniProtKB-UniRule"/>
</dbReference>
<feature type="domain" description="Pyrroline-5-carboxylate reductase dimerisation" evidence="8">
    <location>
        <begin position="158"/>
        <end position="260"/>
    </location>
</feature>
<dbReference type="InterPro" id="IPR008927">
    <property type="entry name" value="6-PGluconate_DH-like_C_sf"/>
</dbReference>
<dbReference type="InterPro" id="IPR036291">
    <property type="entry name" value="NAD(P)-bd_dom_sf"/>
</dbReference>